<dbReference type="Pfam" id="PF02854">
    <property type="entry name" value="MIF4G"/>
    <property type="match status" value="1"/>
</dbReference>
<dbReference type="EMBL" id="JAJSOW010000107">
    <property type="protein sequence ID" value="KAI9157221.1"/>
    <property type="molecule type" value="Genomic_DNA"/>
</dbReference>
<dbReference type="AlphaFoldDB" id="A0AAD5IB05"/>
<keyword evidence="3" id="KW-1185">Reference proteome</keyword>
<name>A0AAD5IB05_ACENE</name>
<reference evidence="2" key="2">
    <citation type="submission" date="2023-02" db="EMBL/GenBank/DDBJ databases">
        <authorList>
            <person name="Swenson N.G."/>
            <person name="Wegrzyn J.L."/>
            <person name="Mcevoy S.L."/>
        </authorList>
    </citation>
    <scope>NUCLEOTIDE SEQUENCE</scope>
    <source>
        <strain evidence="2">91603</strain>
        <tissue evidence="2">Leaf</tissue>
    </source>
</reference>
<protein>
    <recommendedName>
        <fullName evidence="1">MIF4G domain-containing protein</fullName>
    </recommendedName>
</protein>
<evidence type="ECO:0000313" key="2">
    <source>
        <dbReference type="EMBL" id="KAI9157221.1"/>
    </source>
</evidence>
<dbReference type="PANTHER" id="PTHR12839:SF7">
    <property type="entry name" value="REGULATOR OF NONSENSE TRANSCRIPTS 2"/>
    <property type="match status" value="1"/>
</dbReference>
<accession>A0AAD5IB05</accession>
<dbReference type="SUPFAM" id="SSF48371">
    <property type="entry name" value="ARM repeat"/>
    <property type="match status" value="1"/>
</dbReference>
<dbReference type="PANTHER" id="PTHR12839">
    <property type="entry name" value="NONSENSE-MEDIATED MRNA DECAY PROTEIN 2 UP-FRAMESHIFT SUPPRESSOR 2"/>
    <property type="match status" value="1"/>
</dbReference>
<dbReference type="Gene3D" id="1.25.40.180">
    <property type="match status" value="1"/>
</dbReference>
<organism evidence="2 3">
    <name type="scientific">Acer negundo</name>
    <name type="common">Box elder</name>
    <dbReference type="NCBI Taxonomy" id="4023"/>
    <lineage>
        <taxon>Eukaryota</taxon>
        <taxon>Viridiplantae</taxon>
        <taxon>Streptophyta</taxon>
        <taxon>Embryophyta</taxon>
        <taxon>Tracheophyta</taxon>
        <taxon>Spermatophyta</taxon>
        <taxon>Magnoliopsida</taxon>
        <taxon>eudicotyledons</taxon>
        <taxon>Gunneridae</taxon>
        <taxon>Pentapetalae</taxon>
        <taxon>rosids</taxon>
        <taxon>malvids</taxon>
        <taxon>Sapindales</taxon>
        <taxon>Sapindaceae</taxon>
        <taxon>Hippocastanoideae</taxon>
        <taxon>Acereae</taxon>
        <taxon>Acer</taxon>
    </lineage>
</organism>
<dbReference type="Proteomes" id="UP001064489">
    <property type="component" value="Chromosome 12"/>
</dbReference>
<evidence type="ECO:0000259" key="1">
    <source>
        <dbReference type="Pfam" id="PF02854"/>
    </source>
</evidence>
<dbReference type="GO" id="GO:0003723">
    <property type="term" value="F:RNA binding"/>
    <property type="evidence" value="ECO:0007669"/>
    <property type="project" value="InterPro"/>
</dbReference>
<reference evidence="2" key="1">
    <citation type="journal article" date="2022" name="Plant J.">
        <title>Strategies of tolerance reflected in two North American maple genomes.</title>
        <authorList>
            <person name="McEvoy S.L."/>
            <person name="Sezen U.U."/>
            <person name="Trouern-Trend A."/>
            <person name="McMahon S.M."/>
            <person name="Schaberg P.G."/>
            <person name="Yang J."/>
            <person name="Wegrzyn J.L."/>
            <person name="Swenson N.G."/>
        </authorList>
    </citation>
    <scope>NUCLEOTIDE SEQUENCE</scope>
    <source>
        <strain evidence="2">91603</strain>
    </source>
</reference>
<gene>
    <name evidence="2" type="ORF">LWI28_018724</name>
</gene>
<dbReference type="InterPro" id="IPR016024">
    <property type="entry name" value="ARM-type_fold"/>
</dbReference>
<sequence length="103" mass="11907">MLCCRDSQAMLLQMLEEEFNFLINKKDQMNQNEENIRFIGELCKFKIASVFTCLKACLDDFTHHNIEDACNLLETCGLFLYLSPETIVRMANMLGDIDALEEC</sequence>
<dbReference type="InterPro" id="IPR003890">
    <property type="entry name" value="MIF4G-like_typ-3"/>
</dbReference>
<dbReference type="GO" id="GO:0000184">
    <property type="term" value="P:nuclear-transcribed mRNA catabolic process, nonsense-mediated decay"/>
    <property type="evidence" value="ECO:0007669"/>
    <property type="project" value="InterPro"/>
</dbReference>
<evidence type="ECO:0000313" key="3">
    <source>
        <dbReference type="Proteomes" id="UP001064489"/>
    </source>
</evidence>
<dbReference type="GO" id="GO:0005737">
    <property type="term" value="C:cytoplasm"/>
    <property type="evidence" value="ECO:0007669"/>
    <property type="project" value="TreeGrafter"/>
</dbReference>
<proteinExistence type="predicted"/>
<dbReference type="GO" id="GO:0035145">
    <property type="term" value="C:exon-exon junction complex"/>
    <property type="evidence" value="ECO:0007669"/>
    <property type="project" value="TreeGrafter"/>
</dbReference>
<dbReference type="InterPro" id="IPR039762">
    <property type="entry name" value="Nmd2/UPF2"/>
</dbReference>
<feature type="domain" description="MIF4G" evidence="1">
    <location>
        <begin position="9"/>
        <end position="99"/>
    </location>
</feature>
<comment type="caution">
    <text evidence="2">The sequence shown here is derived from an EMBL/GenBank/DDBJ whole genome shotgun (WGS) entry which is preliminary data.</text>
</comment>